<evidence type="ECO:0000256" key="1">
    <source>
        <dbReference type="ARBA" id="ARBA00006754"/>
    </source>
</evidence>
<comment type="similarity">
    <text evidence="1">Belongs to the CdaR family.</text>
</comment>
<feature type="domain" description="PucR C-terminal helix-turn-helix" evidence="2">
    <location>
        <begin position="348"/>
        <end position="393"/>
    </location>
</feature>
<evidence type="ECO:0000259" key="4">
    <source>
        <dbReference type="Pfam" id="PF17853"/>
    </source>
</evidence>
<dbReference type="InterPro" id="IPR025736">
    <property type="entry name" value="PucR_C-HTH_dom"/>
</dbReference>
<organism evidence="5">
    <name type="scientific">freshwater metagenome</name>
    <dbReference type="NCBI Taxonomy" id="449393"/>
    <lineage>
        <taxon>unclassified sequences</taxon>
        <taxon>metagenomes</taxon>
        <taxon>ecological metagenomes</taxon>
    </lineage>
</organism>
<dbReference type="InterPro" id="IPR025751">
    <property type="entry name" value="RsbRD_N_dom"/>
</dbReference>
<accession>A0A6J7HQX5</accession>
<name>A0A6J7HQX5_9ZZZZ</name>
<dbReference type="InterPro" id="IPR041522">
    <property type="entry name" value="CdaR_GGDEF"/>
</dbReference>
<gene>
    <name evidence="5" type="ORF">UFOPK3564_01760</name>
</gene>
<protein>
    <submittedName>
        <fullName evidence="5">Unannotated protein</fullName>
    </submittedName>
</protein>
<evidence type="ECO:0000259" key="3">
    <source>
        <dbReference type="Pfam" id="PF14361"/>
    </source>
</evidence>
<dbReference type="InterPro" id="IPR042070">
    <property type="entry name" value="PucR_C-HTH_sf"/>
</dbReference>
<dbReference type="AlphaFoldDB" id="A0A6J7HQX5"/>
<dbReference type="Gene3D" id="1.10.10.2840">
    <property type="entry name" value="PucR C-terminal helix-turn-helix domain"/>
    <property type="match status" value="1"/>
</dbReference>
<evidence type="ECO:0000259" key="2">
    <source>
        <dbReference type="Pfam" id="PF13556"/>
    </source>
</evidence>
<proteinExistence type="inferred from homology"/>
<dbReference type="InterPro" id="IPR051448">
    <property type="entry name" value="CdaR-like_regulators"/>
</dbReference>
<reference evidence="5" key="1">
    <citation type="submission" date="2020-05" db="EMBL/GenBank/DDBJ databases">
        <authorList>
            <person name="Chiriac C."/>
            <person name="Salcher M."/>
            <person name="Ghai R."/>
            <person name="Kavagutti S V."/>
        </authorList>
    </citation>
    <scope>NUCLEOTIDE SEQUENCE</scope>
</reference>
<sequence>MSTPVSPWPAPSPRIAELIREGCGLMLSTPEDVAGEVDAVTLAHTDPAVLADPSFVEAIRRANRANLLHWAEANVREPGAPVAPNLGPEVVNVARDMVRRGIDAVTLDAYRTGQNAAWRLWMALAFRLTSDPDELSELLDVTARSIFAFVDATIAGITAQVLRERERLTRGTHAERLEVVTLILEGAPIAQARASTRLQYELDRHHTAAVVFSDSADPDQGVLGRAAEALARAAGARAPFSVTASASSLWVWVPGADGPDADLVRAALDGLPDTRIALGSTDRGLAGFRRSHLDALTTQRLLHRTPDHVRLASYAEVQVVALATQDEERAREFAERTLGGLADAPADLRETVRTYVREGFSASRTAERLFTHRNTILNRLGRAEELMPAPLTGRTVQVGVALEVVRWLGTR</sequence>
<dbReference type="EMBL" id="CAFBMK010000099">
    <property type="protein sequence ID" value="CAB4919673.1"/>
    <property type="molecule type" value="Genomic_DNA"/>
</dbReference>
<dbReference type="Pfam" id="PF13556">
    <property type="entry name" value="HTH_30"/>
    <property type="match status" value="1"/>
</dbReference>
<dbReference type="PANTHER" id="PTHR33744">
    <property type="entry name" value="CARBOHYDRATE DIACID REGULATOR"/>
    <property type="match status" value="1"/>
</dbReference>
<dbReference type="Pfam" id="PF14361">
    <property type="entry name" value="RsbRD_N"/>
    <property type="match status" value="1"/>
</dbReference>
<feature type="domain" description="CdaR GGDEF-like" evidence="4">
    <location>
        <begin position="193"/>
        <end position="300"/>
    </location>
</feature>
<feature type="domain" description="RsbT co-antagonist protein RsbRD N-terminal" evidence="3">
    <location>
        <begin position="42"/>
        <end position="176"/>
    </location>
</feature>
<evidence type="ECO:0000313" key="5">
    <source>
        <dbReference type="EMBL" id="CAB4919673.1"/>
    </source>
</evidence>
<dbReference type="Pfam" id="PF17853">
    <property type="entry name" value="GGDEF_2"/>
    <property type="match status" value="1"/>
</dbReference>
<dbReference type="PANTHER" id="PTHR33744:SF1">
    <property type="entry name" value="DNA-BINDING TRANSCRIPTIONAL ACTIVATOR ADER"/>
    <property type="match status" value="1"/>
</dbReference>